<evidence type="ECO:0000313" key="1">
    <source>
        <dbReference type="EMBL" id="TKI02276.1"/>
    </source>
</evidence>
<gene>
    <name evidence="1" type="ORF">FCN80_25435</name>
</gene>
<organism evidence="1 2">
    <name type="scientific">Martelella alba</name>
    <dbReference type="NCBI Taxonomy" id="2590451"/>
    <lineage>
        <taxon>Bacteria</taxon>
        <taxon>Pseudomonadati</taxon>
        <taxon>Pseudomonadota</taxon>
        <taxon>Alphaproteobacteria</taxon>
        <taxon>Hyphomicrobiales</taxon>
        <taxon>Aurantimonadaceae</taxon>
        <taxon>Martelella</taxon>
    </lineage>
</organism>
<sequence length="111" mass="11400">MAIPVAFGGKGTGSNPKELFVASTAACFLATLAAISEGKKLPVENLSVESEGEEGDTFTIRHIAHVTLKDGSDGDSVQKAKEIIASADKMCAVGNIARKAGVVIEAIADIK</sequence>
<dbReference type="InterPro" id="IPR052707">
    <property type="entry name" value="OsmC_Ohr_Peroxiredoxin"/>
</dbReference>
<dbReference type="Proteomes" id="UP000305202">
    <property type="component" value="Unassembled WGS sequence"/>
</dbReference>
<comment type="caution">
    <text evidence="1">The sequence shown here is derived from an EMBL/GenBank/DDBJ whole genome shotgun (WGS) entry which is preliminary data.</text>
</comment>
<reference evidence="1 2" key="1">
    <citation type="submission" date="2019-04" db="EMBL/GenBank/DDBJ databases">
        <authorList>
            <person name="Li M."/>
            <person name="Gao C."/>
        </authorList>
    </citation>
    <scope>NUCLEOTIDE SEQUENCE [LARGE SCALE GENOMIC DNA]</scope>
    <source>
        <strain evidence="1 2">BGMRC 2031</strain>
    </source>
</reference>
<dbReference type="SUPFAM" id="SSF82784">
    <property type="entry name" value="OsmC-like"/>
    <property type="match status" value="1"/>
</dbReference>
<protein>
    <submittedName>
        <fullName evidence="1">Osmotically inducible protein OsmC</fullName>
    </submittedName>
</protein>
<keyword evidence="2" id="KW-1185">Reference proteome</keyword>
<name>A0ABY2SEC6_9HYPH</name>
<dbReference type="Pfam" id="PF02566">
    <property type="entry name" value="OsmC"/>
    <property type="match status" value="1"/>
</dbReference>
<evidence type="ECO:0000313" key="2">
    <source>
        <dbReference type="Proteomes" id="UP000305202"/>
    </source>
</evidence>
<dbReference type="PANTHER" id="PTHR42830">
    <property type="entry name" value="OSMOTICALLY INDUCIBLE FAMILY PROTEIN"/>
    <property type="match status" value="1"/>
</dbReference>
<dbReference type="InterPro" id="IPR003718">
    <property type="entry name" value="OsmC/Ohr_fam"/>
</dbReference>
<dbReference type="PANTHER" id="PTHR42830:SF2">
    <property type="entry name" value="OSMC_OHR FAMILY PROTEIN"/>
    <property type="match status" value="1"/>
</dbReference>
<proteinExistence type="predicted"/>
<dbReference type="EMBL" id="SZPQ01000092">
    <property type="protein sequence ID" value="TKI02276.1"/>
    <property type="molecule type" value="Genomic_DNA"/>
</dbReference>
<dbReference type="InterPro" id="IPR036102">
    <property type="entry name" value="OsmC/Ohrsf"/>
</dbReference>
<dbReference type="Gene3D" id="3.30.300.20">
    <property type="match status" value="1"/>
</dbReference>
<accession>A0ABY2SEC6</accession>
<dbReference type="InterPro" id="IPR015946">
    <property type="entry name" value="KH_dom-like_a/b"/>
</dbReference>